<sequence>MLADLSAADLEAYVARVRADLDAFKARGLKLDMTRGKPSPEQLDLAEGMLALPGNRDHFSEAGEDARNYGGLQGLAEVRKLFSGPLGAPPERVVVGGNASLAMMHDVIVWALLKGVPGSARPWAKEDEIAFICPAPGYDRHFAICEEYGIRMIPVALTGHGPDMDKVEELVRDPAVKGMWCVPKYSNPSAESYSDETVRRLAAMKTGAPDFRLFWDNAYVLHHLTDSRHEVLNILEECAAAGNPDRAFVFASTSKMTLAGAGLAFFAASEANVKWQQARAFKQTIGPDKLNQLRHVRFLRDEAGLVAHMEKHRALLAPKFKAVTDALEARLGDTGAARWITPDGGYFVSVDLAPGAASRSVALAKEAGLALTPAGATWPYGKDPLDSNLRLAPSFPSLADVKAASEGIAICMALACAEVEQTKRRKEAA</sequence>
<dbReference type="InterPro" id="IPR015421">
    <property type="entry name" value="PyrdxlP-dep_Trfase_major"/>
</dbReference>
<name>A0A4Q0MKP4_9HYPH</name>
<dbReference type="Pfam" id="PF12897">
    <property type="entry name" value="Asp_aminotransf"/>
    <property type="match status" value="1"/>
</dbReference>
<keyword evidence="1" id="KW-0032">Aminotransferase</keyword>
<dbReference type="AlphaFoldDB" id="A0A4Q0MKP4"/>
<dbReference type="InterPro" id="IPR015424">
    <property type="entry name" value="PyrdxlP-dep_Trfase"/>
</dbReference>
<dbReference type="Gene3D" id="3.40.640.10">
    <property type="entry name" value="Type I PLP-dependent aspartate aminotransferase-like (Major domain)"/>
    <property type="match status" value="1"/>
</dbReference>
<dbReference type="OrthoDB" id="9804020at2"/>
<dbReference type="InterPro" id="IPR015422">
    <property type="entry name" value="PyrdxlP-dep_Trfase_small"/>
</dbReference>
<dbReference type="Gene3D" id="3.90.1150.10">
    <property type="entry name" value="Aspartate Aminotransferase, domain 1"/>
    <property type="match status" value="1"/>
</dbReference>
<comment type="caution">
    <text evidence="1">The sequence shown here is derived from an EMBL/GenBank/DDBJ whole genome shotgun (WGS) entry which is preliminary data.</text>
</comment>
<gene>
    <name evidence="1" type="ORF">EK403_05860</name>
</gene>
<dbReference type="EMBL" id="RYFI01000004">
    <property type="protein sequence ID" value="RXF74347.1"/>
    <property type="molecule type" value="Genomic_DNA"/>
</dbReference>
<organism evidence="1 2">
    <name type="scientific">Hansschlegelia zhihuaiae</name>
    <dbReference type="NCBI Taxonomy" id="405005"/>
    <lineage>
        <taxon>Bacteria</taxon>
        <taxon>Pseudomonadati</taxon>
        <taxon>Pseudomonadota</taxon>
        <taxon>Alphaproteobacteria</taxon>
        <taxon>Hyphomicrobiales</taxon>
        <taxon>Methylopilaceae</taxon>
        <taxon>Hansschlegelia</taxon>
    </lineage>
</organism>
<dbReference type="RefSeq" id="WP_128776572.1">
    <property type="nucleotide sequence ID" value="NZ_RYFI01000004.1"/>
</dbReference>
<keyword evidence="1" id="KW-0808">Transferase</keyword>
<accession>A0A4Q0MKP4</accession>
<protein>
    <submittedName>
        <fullName evidence="1">Aminotransferase class I/II-fold pyridoxal phosphate-dependent enzyme</fullName>
    </submittedName>
</protein>
<dbReference type="PANTHER" id="PTHR43799">
    <property type="entry name" value="AMINOTRANSFERASE, PUTATIVE-RELATED"/>
    <property type="match status" value="1"/>
</dbReference>
<keyword evidence="2" id="KW-1185">Reference proteome</keyword>
<reference evidence="1 2" key="1">
    <citation type="submission" date="2018-12" db="EMBL/GenBank/DDBJ databases">
        <title>bacterium Hansschlegelia zhihuaiae S113.</title>
        <authorList>
            <person name="He J."/>
        </authorList>
    </citation>
    <scope>NUCLEOTIDE SEQUENCE [LARGE SCALE GENOMIC DNA]</scope>
    <source>
        <strain evidence="1 2">S 113</strain>
    </source>
</reference>
<dbReference type="Proteomes" id="UP000289708">
    <property type="component" value="Unassembled WGS sequence"/>
</dbReference>
<dbReference type="SUPFAM" id="SSF53383">
    <property type="entry name" value="PLP-dependent transferases"/>
    <property type="match status" value="1"/>
</dbReference>
<dbReference type="InterPro" id="IPR024551">
    <property type="entry name" value="AspAT_Ic"/>
</dbReference>
<proteinExistence type="predicted"/>
<evidence type="ECO:0000313" key="2">
    <source>
        <dbReference type="Proteomes" id="UP000289708"/>
    </source>
</evidence>
<dbReference type="GO" id="GO:0004069">
    <property type="term" value="F:L-aspartate:2-oxoglutarate aminotransferase activity"/>
    <property type="evidence" value="ECO:0007669"/>
    <property type="project" value="InterPro"/>
</dbReference>
<evidence type="ECO:0000313" key="1">
    <source>
        <dbReference type="EMBL" id="RXF74347.1"/>
    </source>
</evidence>
<dbReference type="PANTHER" id="PTHR43799:SF1">
    <property type="entry name" value="ASPARTATE AMINOTRANSFERASE"/>
    <property type="match status" value="1"/>
</dbReference>